<dbReference type="PANTHER" id="PTHR39441">
    <property type="entry name" value="DUF2252 DOMAIN-CONTAINING PROTEIN"/>
    <property type="match status" value="1"/>
</dbReference>
<gene>
    <name evidence="2" type="ORF">ESP57_11255</name>
</gene>
<proteinExistence type="predicted"/>
<organism evidence="2 3">
    <name type="scientific">Agromyces fucosus</name>
    <dbReference type="NCBI Taxonomy" id="41985"/>
    <lineage>
        <taxon>Bacteria</taxon>
        <taxon>Bacillati</taxon>
        <taxon>Actinomycetota</taxon>
        <taxon>Actinomycetes</taxon>
        <taxon>Micrococcales</taxon>
        <taxon>Microbacteriaceae</taxon>
        <taxon>Agromyces</taxon>
    </lineage>
</organism>
<reference evidence="2 3" key="1">
    <citation type="submission" date="2019-01" db="EMBL/GenBank/DDBJ databases">
        <authorList>
            <person name="Li J."/>
        </authorList>
    </citation>
    <scope>NUCLEOTIDE SEQUENCE [LARGE SCALE GENOMIC DNA]</scope>
    <source>
        <strain evidence="2 3">CCUG 35506</strain>
    </source>
</reference>
<accession>A0A4Q2JRU1</accession>
<dbReference type="Pfam" id="PF10009">
    <property type="entry name" value="DUF2252"/>
    <property type="match status" value="1"/>
</dbReference>
<keyword evidence="3" id="KW-1185">Reference proteome</keyword>
<dbReference type="OrthoDB" id="1491115at2"/>
<feature type="region of interest" description="Disordered" evidence="1">
    <location>
        <begin position="1"/>
        <end position="60"/>
    </location>
</feature>
<sequence>MTTHHGASEAGRSRDGAVAPPEPLPDPTDFAARAEWGRAARRRSPRTEHADWAPAADRPDPVALLEEQAATRVPELIPIRHARMMVSPFTFYRGAALIMAADLAHTADSGITVQVCGDAHLSNFGVFGTPERKLAFDINDFDETLPGPWEWDLKRLAASFEIAGRSRGFSEAERRDTTVAAVRGYRERMHRAAESRVLDAWYDRLDADTLAEWVRAEREAGHAEKEQVKRTDSIIAKAKTRDSMKAFSKLVRVIDGKLRIAADPPLIVPVEDLAPVGRTHADDEEAMRELLRDYRTTLPLARHPLDEFSYLHMARKVVGVGSVGTRAWIVLLRGRDDEDPLLLQAKEAQTSVLERFLGPSAFDHHGERVVRGQRVMQAASDLFLGWQRVRGGDGVERDFYLRQLHDWKGAFDVETSVPSGAKLYAKVCGETLARAHARSGDRVAIAGYLGDSDRFDQAIADFAVAYADQNERDHRAFVAAVQSGRLEASEG</sequence>
<dbReference type="Proteomes" id="UP000292935">
    <property type="component" value="Unassembled WGS sequence"/>
</dbReference>
<evidence type="ECO:0000256" key="1">
    <source>
        <dbReference type="SAM" id="MobiDB-lite"/>
    </source>
</evidence>
<dbReference type="RefSeq" id="WP_129231587.1">
    <property type="nucleotide sequence ID" value="NZ_SDPO01000002.1"/>
</dbReference>
<dbReference type="AlphaFoldDB" id="A0A4Q2JRU1"/>
<dbReference type="InterPro" id="IPR018721">
    <property type="entry name" value="DUF2252"/>
</dbReference>
<evidence type="ECO:0000313" key="2">
    <source>
        <dbReference type="EMBL" id="RXZ49479.1"/>
    </source>
</evidence>
<protein>
    <submittedName>
        <fullName evidence="2">DUF2252 domain-containing protein</fullName>
    </submittedName>
</protein>
<dbReference type="EMBL" id="SDPO01000002">
    <property type="protein sequence ID" value="RXZ49479.1"/>
    <property type="molecule type" value="Genomic_DNA"/>
</dbReference>
<name>A0A4Q2JRU1_9MICO</name>
<comment type="caution">
    <text evidence="2">The sequence shown here is derived from an EMBL/GenBank/DDBJ whole genome shotgun (WGS) entry which is preliminary data.</text>
</comment>
<dbReference type="PANTHER" id="PTHR39441:SF1">
    <property type="entry name" value="DUF2252 DOMAIN-CONTAINING PROTEIN"/>
    <property type="match status" value="1"/>
</dbReference>
<evidence type="ECO:0000313" key="3">
    <source>
        <dbReference type="Proteomes" id="UP000292935"/>
    </source>
</evidence>